<reference evidence="2" key="1">
    <citation type="submission" date="2021-03" db="EMBL/GenBank/DDBJ databases">
        <title>Acanthopleuribacteraceae sp. M133.</title>
        <authorList>
            <person name="Wang G."/>
        </authorList>
    </citation>
    <scope>NUCLEOTIDE SEQUENCE</scope>
    <source>
        <strain evidence="2">M133</strain>
    </source>
</reference>
<feature type="compositionally biased region" description="Polar residues" evidence="1">
    <location>
        <begin position="33"/>
        <end position="74"/>
    </location>
</feature>
<evidence type="ECO:0000313" key="3">
    <source>
        <dbReference type="Proteomes" id="UP000663929"/>
    </source>
</evidence>
<feature type="compositionally biased region" description="Basic and acidic residues" evidence="1">
    <location>
        <begin position="301"/>
        <end position="310"/>
    </location>
</feature>
<organism evidence="2 3">
    <name type="scientific">Sulfidibacter corallicola</name>
    <dbReference type="NCBI Taxonomy" id="2818388"/>
    <lineage>
        <taxon>Bacteria</taxon>
        <taxon>Pseudomonadati</taxon>
        <taxon>Acidobacteriota</taxon>
        <taxon>Holophagae</taxon>
        <taxon>Acanthopleuribacterales</taxon>
        <taxon>Acanthopleuribacteraceae</taxon>
        <taxon>Sulfidibacter</taxon>
    </lineage>
</organism>
<name>A0A8A4TIQ8_SULCO</name>
<accession>A0A8A4TIQ8</accession>
<feature type="region of interest" description="Disordered" evidence="1">
    <location>
        <begin position="870"/>
        <end position="939"/>
    </location>
</feature>
<feature type="compositionally biased region" description="Basic and acidic residues" evidence="1">
    <location>
        <begin position="921"/>
        <end position="939"/>
    </location>
</feature>
<feature type="compositionally biased region" description="Acidic residues" evidence="1">
    <location>
        <begin position="881"/>
        <end position="890"/>
    </location>
</feature>
<feature type="region of interest" description="Disordered" evidence="1">
    <location>
        <begin position="291"/>
        <end position="317"/>
    </location>
</feature>
<feature type="region of interest" description="Disordered" evidence="1">
    <location>
        <begin position="542"/>
        <end position="587"/>
    </location>
</feature>
<evidence type="ECO:0000256" key="1">
    <source>
        <dbReference type="SAM" id="MobiDB-lite"/>
    </source>
</evidence>
<dbReference type="EMBL" id="CP071793">
    <property type="protein sequence ID" value="QTD48678.1"/>
    <property type="molecule type" value="Genomic_DNA"/>
</dbReference>
<feature type="region of interest" description="Disordered" evidence="1">
    <location>
        <begin position="33"/>
        <end position="85"/>
    </location>
</feature>
<dbReference type="Proteomes" id="UP000663929">
    <property type="component" value="Chromosome"/>
</dbReference>
<gene>
    <name evidence="2" type="ORF">J3U87_24110</name>
</gene>
<evidence type="ECO:0000313" key="2">
    <source>
        <dbReference type="EMBL" id="QTD48678.1"/>
    </source>
</evidence>
<dbReference type="KEGG" id="scor:J3U87_24110"/>
<sequence length="939" mass="104407">MANKIPMMKTYQPIGNNNHRIVMRPLNNLNQIGFMSGNPSASKSKPDPTATSRLEDSSNQNLALQSPSKMSGPTESFKFKETKGHSNQQVLISNKANDLSGKKRFQVVMSANTTTQNVEFAAPEKRLTKDQREQKLRDQVKSYFDNVRVLLDSKNANLTGISHRDGTTRIFAQPEFTWMAPDGGPLTKSERDLVYNLLMEGSQSEDFKNVIFVFGTMVSIAPPKAAECIKADDLKELSQAVDEVGGLNVSTEELEAAYEHMHGPEHETFKGDISSGRALLNTIGLHLSIARSKAQDQGPAESKEQNDAPQDRQGIGSLSKEVVANSIKAVGIEKGLRFFDHYSGGPDGFDDLAKDLTSDKDTQQILELFADESSPANREKAIDALLGLMRHAKSGIGKKISSFNANYLHLTSAAEHNKARRELATQVLETLKLVTSGDKSSRALIDFAYDFVLPSTMTYPEMKWKNDKISAFNTRSQEWNDRVKENNDQIENAKTSIQNRKANILALQNEIQDLKGGDEFKTAKSLLSRVAESKTKLNVLLQEAKQESGAKKSNNNRNKMSLRERLRQKSLNTTKKSSSNDHSKNIKALRADIKTMESELSKLRSKSPAVKTLIANKGKIETHQRYIKTLNKRLIDLQKETDSFNSRLKKNGELVKNDQALPDRNAYIWKRVSNECLTVEGGKGKDAKSQIIPKVSISTADCPDSYALKNAGQMNLQRVVNGVNGLTMAAEQKDIDKVLENTPTPVFDHNLNMGIEICLDASYGVLEQRLKHDPKKPIDLHLLVSGGLRTGQANYKGASQTVEVDGNRGTNESTKGTNYSHVRIGKDTQKANEALRRTVTLNDGQLSVHERTFREMYHPTIRQFSTTDVYPSASYVPDPSNDSDTDYDSSEELKTVPIPKYSKTEATANPKQKPNLAAKASQEDLKEEIKTIFEPKTQE</sequence>
<feature type="compositionally biased region" description="Basic and acidic residues" evidence="1">
    <location>
        <begin position="578"/>
        <end position="587"/>
    </location>
</feature>
<proteinExistence type="predicted"/>
<dbReference type="AlphaFoldDB" id="A0A8A4TIQ8"/>
<keyword evidence="3" id="KW-1185">Reference proteome</keyword>
<dbReference type="RefSeq" id="WP_237378329.1">
    <property type="nucleotide sequence ID" value="NZ_CP071793.1"/>
</dbReference>
<protein>
    <submittedName>
        <fullName evidence="2">Uncharacterized protein</fullName>
    </submittedName>
</protein>